<name>E8V6J6_TERSS</name>
<organism evidence="1 2">
    <name type="scientific">Terriglobus saanensis (strain ATCC BAA-1853 / DSM 23119 / SP1PR4)</name>
    <dbReference type="NCBI Taxonomy" id="401053"/>
    <lineage>
        <taxon>Bacteria</taxon>
        <taxon>Pseudomonadati</taxon>
        <taxon>Acidobacteriota</taxon>
        <taxon>Terriglobia</taxon>
        <taxon>Terriglobales</taxon>
        <taxon>Acidobacteriaceae</taxon>
        <taxon>Terriglobus</taxon>
    </lineage>
</organism>
<dbReference type="eggNOG" id="COG1977">
    <property type="taxonomic scope" value="Bacteria"/>
</dbReference>
<dbReference type="STRING" id="401053.AciPR4_1931"/>
<proteinExistence type="predicted"/>
<dbReference type="AlphaFoldDB" id="E8V6J6"/>
<dbReference type="Proteomes" id="UP000006844">
    <property type="component" value="Chromosome"/>
</dbReference>
<sequence length="101" mass="10966">MKSVVHVELPANLCLLAKVSHLVEVSIEGSVTQRAILNALEAEYPMLQGTMRDHTSKLRRPFIRFFACDQELSHLSPDDPLPEAVAQGSEPFLVVGAIAGG</sequence>
<dbReference type="InterPro" id="IPR012675">
    <property type="entry name" value="Beta-grasp_dom_sf"/>
</dbReference>
<evidence type="ECO:0008006" key="3">
    <source>
        <dbReference type="Google" id="ProtNLM"/>
    </source>
</evidence>
<dbReference type="OrthoDB" id="121049at2"/>
<accession>E8V6J6</accession>
<evidence type="ECO:0000313" key="1">
    <source>
        <dbReference type="EMBL" id="ADV82735.1"/>
    </source>
</evidence>
<evidence type="ECO:0000313" key="2">
    <source>
        <dbReference type="Proteomes" id="UP000006844"/>
    </source>
</evidence>
<dbReference type="Gene3D" id="3.10.20.30">
    <property type="match status" value="1"/>
</dbReference>
<dbReference type="HOGENOM" id="CLU_2327723_0_0_0"/>
<reference evidence="1 2" key="1">
    <citation type="journal article" date="2012" name="Stand. Genomic Sci.">
        <title>Complete genome sequence of Terriglobus saanensis type strain SP1PR4(T), an Acidobacteria from tundra soil.</title>
        <authorList>
            <person name="Rawat S.R."/>
            <person name="Mannisto M.K."/>
            <person name="Starovoytov V."/>
            <person name="Goodwin L."/>
            <person name="Nolan M."/>
            <person name="Hauser L."/>
            <person name="Land M."/>
            <person name="Davenport K.W."/>
            <person name="Woyke T."/>
            <person name="Haggblom M.M."/>
        </authorList>
    </citation>
    <scope>NUCLEOTIDE SEQUENCE</scope>
    <source>
        <strain evidence="2">ATCC BAA-1853 / DSM 23119 / SP1PR4</strain>
    </source>
</reference>
<keyword evidence="2" id="KW-1185">Reference proteome</keyword>
<dbReference type="KEGG" id="tsa:AciPR4_1931"/>
<dbReference type="CDD" id="cd17040">
    <property type="entry name" value="Ubl_MoaD_like"/>
    <property type="match status" value="1"/>
</dbReference>
<dbReference type="RefSeq" id="WP_013568468.1">
    <property type="nucleotide sequence ID" value="NC_014963.1"/>
</dbReference>
<protein>
    <recommendedName>
        <fullName evidence="3">ThiamineS protein</fullName>
    </recommendedName>
</protein>
<dbReference type="EMBL" id="CP002467">
    <property type="protein sequence ID" value="ADV82735.1"/>
    <property type="molecule type" value="Genomic_DNA"/>
</dbReference>
<gene>
    <name evidence="1" type="ordered locus">AciPR4_1931</name>
</gene>